<evidence type="ECO:0000313" key="2">
    <source>
        <dbReference type="EMBL" id="TMR27531.1"/>
    </source>
</evidence>
<dbReference type="Proteomes" id="UP000305238">
    <property type="component" value="Unassembled WGS sequence"/>
</dbReference>
<dbReference type="GO" id="GO:0003677">
    <property type="term" value="F:DNA binding"/>
    <property type="evidence" value="ECO:0007669"/>
    <property type="project" value="InterPro"/>
</dbReference>
<reference evidence="2 3" key="1">
    <citation type="submission" date="2019-05" db="EMBL/GenBank/DDBJ databases">
        <title>Draft genome sequence of Actinomadura geliboluensis A8036.</title>
        <authorList>
            <person name="Saricaoglu S."/>
            <person name="Isik K."/>
        </authorList>
    </citation>
    <scope>NUCLEOTIDE SEQUENCE [LARGE SCALE GENOMIC DNA]</scope>
    <source>
        <strain evidence="2 3">A8036</strain>
    </source>
</reference>
<gene>
    <name evidence="2" type="ORF">ETD96_39200</name>
</gene>
<dbReference type="Gene3D" id="1.10.1660.10">
    <property type="match status" value="1"/>
</dbReference>
<comment type="caution">
    <text evidence="2">The sequence shown here is derived from an EMBL/GenBank/DDBJ whole genome shotgun (WGS) entry which is preliminary data.</text>
</comment>
<dbReference type="GO" id="GO:0006355">
    <property type="term" value="P:regulation of DNA-templated transcription"/>
    <property type="evidence" value="ECO:0007669"/>
    <property type="project" value="InterPro"/>
</dbReference>
<evidence type="ECO:0000313" key="3">
    <source>
        <dbReference type="Proteomes" id="UP000305238"/>
    </source>
</evidence>
<feature type="domain" description="HTH merR-type" evidence="1">
    <location>
        <begin position="5"/>
        <end position="92"/>
    </location>
</feature>
<organism evidence="2 3">
    <name type="scientific">Actinomadura geliboluensis</name>
    <dbReference type="NCBI Taxonomy" id="882440"/>
    <lineage>
        <taxon>Bacteria</taxon>
        <taxon>Bacillati</taxon>
        <taxon>Actinomycetota</taxon>
        <taxon>Actinomycetes</taxon>
        <taxon>Streptosporangiales</taxon>
        <taxon>Thermomonosporaceae</taxon>
        <taxon>Actinomadura</taxon>
    </lineage>
</organism>
<dbReference type="EMBL" id="VCKZ01000486">
    <property type="protein sequence ID" value="TMR27531.1"/>
    <property type="molecule type" value="Genomic_DNA"/>
</dbReference>
<accession>A0A5S4G537</accession>
<dbReference type="RefSeq" id="WP_138641550.1">
    <property type="nucleotide sequence ID" value="NZ_VCKZ01000486.1"/>
</dbReference>
<dbReference type="OrthoDB" id="3830374at2"/>
<feature type="non-terminal residue" evidence="2">
    <location>
        <position position="101"/>
    </location>
</feature>
<proteinExistence type="predicted"/>
<dbReference type="InterPro" id="IPR009061">
    <property type="entry name" value="DNA-bd_dom_put_sf"/>
</dbReference>
<name>A0A5S4G537_9ACTN</name>
<dbReference type="SMART" id="SM00422">
    <property type="entry name" value="HTH_MERR"/>
    <property type="match status" value="1"/>
</dbReference>
<dbReference type="AlphaFoldDB" id="A0A5S4G537"/>
<dbReference type="SUPFAM" id="SSF46955">
    <property type="entry name" value="Putative DNA-binding domain"/>
    <property type="match status" value="1"/>
</dbReference>
<evidence type="ECO:0000259" key="1">
    <source>
        <dbReference type="SMART" id="SM00422"/>
    </source>
</evidence>
<protein>
    <submittedName>
        <fullName evidence="2">MerR family transcriptional regulator</fullName>
    </submittedName>
</protein>
<sequence>MDGTWTIGELAERAAAALAAEGAAQVSGRVRDLPNARLIRWYTTIGLVDPPLARRGRNALYGHRHLLQLVAVKRRQAEGRSIAEIQLELAAAPDETLARIA</sequence>
<dbReference type="Pfam" id="PF13411">
    <property type="entry name" value="MerR_1"/>
    <property type="match status" value="1"/>
</dbReference>
<dbReference type="InterPro" id="IPR000551">
    <property type="entry name" value="MerR-type_HTH_dom"/>
</dbReference>
<keyword evidence="3" id="KW-1185">Reference proteome</keyword>